<dbReference type="KEGG" id="shal:SHALO_0074"/>
<gene>
    <name evidence="2" type="ORF">SHALO_0074</name>
</gene>
<dbReference type="SUPFAM" id="SSF52540">
    <property type="entry name" value="P-loop containing nucleoside triphosphate hydrolases"/>
    <property type="match status" value="1"/>
</dbReference>
<dbReference type="Pfam" id="PF01656">
    <property type="entry name" value="CbiA"/>
    <property type="match status" value="1"/>
</dbReference>
<dbReference type="InterPro" id="IPR002586">
    <property type="entry name" value="CobQ/CobB/MinD/ParA_Nub-bd_dom"/>
</dbReference>
<evidence type="ECO:0000313" key="3">
    <source>
        <dbReference type="Proteomes" id="UP000094609"/>
    </source>
</evidence>
<name>A0A1D7TFV8_9BACT</name>
<proteinExistence type="predicted"/>
<dbReference type="STRING" id="1193502.SHALO_0074"/>
<evidence type="ECO:0000259" key="1">
    <source>
        <dbReference type="Pfam" id="PF01656"/>
    </source>
</evidence>
<reference evidence="3" key="1">
    <citation type="submission" date="2016-08" db="EMBL/GenBank/DDBJ databases">
        <title>Complete genome sequence of the organohalide-respiring Epsilonproteobacterium Sulfurospirillum halorespirans.</title>
        <authorList>
            <person name="Goris T."/>
            <person name="Zimmermann J."/>
            <person name="Schenz B."/>
            <person name="Lemos M."/>
            <person name="Hackermueller J."/>
            <person name="Diekert G."/>
        </authorList>
    </citation>
    <scope>NUCLEOTIDE SEQUENCE [LARGE SCALE GENOMIC DNA]</scope>
    <source>
        <strain>DSM 13726</strain>
        <strain evidence="3">PCE-M2</strain>
    </source>
</reference>
<organism evidence="2 3">
    <name type="scientific">Sulfurospirillum halorespirans DSM 13726</name>
    <dbReference type="NCBI Taxonomy" id="1193502"/>
    <lineage>
        <taxon>Bacteria</taxon>
        <taxon>Pseudomonadati</taxon>
        <taxon>Campylobacterota</taxon>
        <taxon>Epsilonproteobacteria</taxon>
        <taxon>Campylobacterales</taxon>
        <taxon>Sulfurospirillaceae</taxon>
        <taxon>Sulfurospirillum</taxon>
    </lineage>
</organism>
<dbReference type="AlphaFoldDB" id="A0A1D7TFV8"/>
<dbReference type="EMBL" id="CP017111">
    <property type="protein sequence ID" value="AOO63876.1"/>
    <property type="molecule type" value="Genomic_DNA"/>
</dbReference>
<keyword evidence="3" id="KW-1185">Reference proteome</keyword>
<evidence type="ECO:0000313" key="2">
    <source>
        <dbReference type="EMBL" id="AOO63876.1"/>
    </source>
</evidence>
<dbReference type="PATRIC" id="fig|1193502.14.peg.77"/>
<dbReference type="RefSeq" id="WP_069476886.1">
    <property type="nucleotide sequence ID" value="NZ_CP017111.1"/>
</dbReference>
<dbReference type="Proteomes" id="UP000094609">
    <property type="component" value="Chromosome"/>
</dbReference>
<dbReference type="InterPro" id="IPR027417">
    <property type="entry name" value="P-loop_NTPase"/>
</dbReference>
<protein>
    <recommendedName>
        <fullName evidence="1">CobQ/CobB/MinD/ParA nucleotide binding domain-containing protein</fullName>
    </recommendedName>
</protein>
<sequence>MKNIAIINTKGGVGKSTLAFHVLPAILADRNFEIIEIDNNNKTTTAFMNTKILKDKITSLNIAEGTQKLEELVVTNMLDEDKISVIDAGGGDDSLKVIHSFIDQDLIADTLFIIPFMPDFVQLKNLVDTYNVLPSEAKILVVLNNADLSDPDHLMFVKGNEDFEIPDISSTFTHFAVCPKSPLFSYAASRNKETIKDLALLASQFTQTEILDYAKVKTKANRDSMTKIYRNWKISRNAKAYLESEAIVQLKSIILGEQA</sequence>
<feature type="domain" description="CobQ/CobB/MinD/ParA nucleotide binding" evidence="1">
    <location>
        <begin position="4"/>
        <end position="119"/>
    </location>
</feature>
<dbReference type="Gene3D" id="3.40.50.300">
    <property type="entry name" value="P-loop containing nucleotide triphosphate hydrolases"/>
    <property type="match status" value="1"/>
</dbReference>
<accession>A0A1D7TFV8</accession>